<dbReference type="PROSITE" id="PS00178">
    <property type="entry name" value="AA_TRNA_LIGASE_I"/>
    <property type="match status" value="1"/>
</dbReference>
<keyword evidence="4 8" id="KW-0547">Nucleotide-binding</keyword>
<dbReference type="PANTHER" id="PTHR45794">
    <property type="entry name" value="LEUCYL-TRNA SYNTHETASE"/>
    <property type="match status" value="1"/>
</dbReference>
<evidence type="ECO:0000256" key="3">
    <source>
        <dbReference type="ARBA" id="ARBA00022598"/>
    </source>
</evidence>
<name>A0ABD4Z8T4_9CREN</name>
<dbReference type="Pfam" id="PF08264">
    <property type="entry name" value="Anticodon_1"/>
    <property type="match status" value="1"/>
</dbReference>
<evidence type="ECO:0000259" key="11">
    <source>
        <dbReference type="Pfam" id="PF08264"/>
    </source>
</evidence>
<comment type="caution">
    <text evidence="8">Lacks conserved residue(s) required for the propagation of feature annotation.</text>
</comment>
<proteinExistence type="inferred from homology"/>
<dbReference type="PANTHER" id="PTHR45794:SF1">
    <property type="entry name" value="LEUCINE--TRNA LIGASE, CYTOPLASMIC"/>
    <property type="match status" value="1"/>
</dbReference>
<comment type="catalytic activity">
    <reaction evidence="8">
        <text>tRNA(Leu) + L-leucine + ATP = L-leucyl-tRNA(Leu) + AMP + diphosphate</text>
        <dbReference type="Rhea" id="RHEA:11688"/>
        <dbReference type="Rhea" id="RHEA-COMP:9613"/>
        <dbReference type="Rhea" id="RHEA-COMP:9622"/>
        <dbReference type="ChEBI" id="CHEBI:30616"/>
        <dbReference type="ChEBI" id="CHEBI:33019"/>
        <dbReference type="ChEBI" id="CHEBI:57427"/>
        <dbReference type="ChEBI" id="CHEBI:78442"/>
        <dbReference type="ChEBI" id="CHEBI:78494"/>
        <dbReference type="ChEBI" id="CHEBI:456215"/>
        <dbReference type="EC" id="6.1.1.4"/>
    </reaction>
</comment>
<gene>
    <name evidence="8 12" type="primary">leuS</name>
    <name evidence="12" type="ORF">QPL79_08040</name>
</gene>
<keyword evidence="2 8" id="KW-0963">Cytoplasm</keyword>
<accession>A0ABD4Z8T4</accession>
<dbReference type="Gene3D" id="3.40.50.620">
    <property type="entry name" value="HUPs"/>
    <property type="match status" value="1"/>
</dbReference>
<dbReference type="Proteomes" id="UP001529235">
    <property type="component" value="Unassembled WGS sequence"/>
</dbReference>
<dbReference type="SUPFAM" id="SSF50677">
    <property type="entry name" value="ValRS/IleRS/LeuRS editing domain"/>
    <property type="match status" value="1"/>
</dbReference>
<dbReference type="NCBIfam" id="NF008957">
    <property type="entry name" value="PRK12300.1"/>
    <property type="match status" value="1"/>
</dbReference>
<evidence type="ECO:0000256" key="4">
    <source>
        <dbReference type="ARBA" id="ARBA00022741"/>
    </source>
</evidence>
<evidence type="ECO:0000256" key="8">
    <source>
        <dbReference type="HAMAP-Rule" id="MF_00049"/>
    </source>
</evidence>
<dbReference type="Gene3D" id="1.10.10.720">
    <property type="entry name" value="leucyl-tRNA synthetase"/>
    <property type="match status" value="1"/>
</dbReference>
<keyword evidence="7 8" id="KW-0030">Aminoacyl-tRNA synthetase</keyword>
<protein>
    <recommendedName>
        <fullName evidence="8">Leucine--tRNA ligase</fullName>
        <ecNumber evidence="8">6.1.1.4</ecNumber>
    </recommendedName>
    <alternativeName>
        <fullName evidence="8">Leucyl-tRNA synthetase</fullName>
        <shortName evidence="8">LeuRS</shortName>
    </alternativeName>
</protein>
<dbReference type="InterPro" id="IPR009008">
    <property type="entry name" value="Val/Leu/Ile-tRNA-synth_edit"/>
</dbReference>
<comment type="similarity">
    <text evidence="1 8 9">Belongs to the class-I aminoacyl-tRNA synthetase family.</text>
</comment>
<dbReference type="InterPro" id="IPR013155">
    <property type="entry name" value="M/V/L/I-tRNA-synth_anticd-bd"/>
</dbReference>
<dbReference type="Gene3D" id="1.10.730.10">
    <property type="entry name" value="Isoleucyl-tRNA Synthetase, Domain 1"/>
    <property type="match status" value="1"/>
</dbReference>
<dbReference type="GO" id="GO:0004823">
    <property type="term" value="F:leucine-tRNA ligase activity"/>
    <property type="evidence" value="ECO:0007669"/>
    <property type="project" value="UniProtKB-UniRule"/>
</dbReference>
<dbReference type="InterPro" id="IPR004493">
    <property type="entry name" value="Leu-tRNA-synth_Ia_arc/euk"/>
</dbReference>
<dbReference type="Pfam" id="PF00133">
    <property type="entry name" value="tRNA-synt_1"/>
    <property type="match status" value="1"/>
</dbReference>
<keyword evidence="13" id="KW-1185">Reference proteome</keyword>
<dbReference type="InterPro" id="IPR002300">
    <property type="entry name" value="aa-tRNA-synth_Ia"/>
</dbReference>
<dbReference type="InterPro" id="IPR020791">
    <property type="entry name" value="Leu-tRNA-lgase_arc"/>
</dbReference>
<evidence type="ECO:0000256" key="7">
    <source>
        <dbReference type="ARBA" id="ARBA00023146"/>
    </source>
</evidence>
<dbReference type="EMBL" id="JASNVW010000006">
    <property type="protein sequence ID" value="MDK6029310.1"/>
    <property type="molecule type" value="Genomic_DNA"/>
</dbReference>
<dbReference type="InterPro" id="IPR014729">
    <property type="entry name" value="Rossmann-like_a/b/a_fold"/>
</dbReference>
<evidence type="ECO:0000313" key="13">
    <source>
        <dbReference type="Proteomes" id="UP001529235"/>
    </source>
</evidence>
<dbReference type="InterPro" id="IPR001412">
    <property type="entry name" value="aa-tRNA-synth_I_CS"/>
</dbReference>
<comment type="caution">
    <text evidence="12">The sequence shown here is derived from an EMBL/GenBank/DDBJ whole genome shotgun (WGS) entry which is preliminary data.</text>
</comment>
<feature type="binding site" evidence="8">
    <location>
        <position position="646"/>
    </location>
    <ligand>
        <name>ATP</name>
        <dbReference type="ChEBI" id="CHEBI:30616"/>
    </ligand>
</feature>
<dbReference type="SUPFAM" id="SSF52374">
    <property type="entry name" value="Nucleotidylyl transferase"/>
    <property type="match status" value="1"/>
</dbReference>
<evidence type="ECO:0000256" key="2">
    <source>
        <dbReference type="ARBA" id="ARBA00022490"/>
    </source>
</evidence>
<dbReference type="RefSeq" id="WP_285274297.1">
    <property type="nucleotide sequence ID" value="NZ_JASNVW010000006.1"/>
</dbReference>
<dbReference type="GO" id="GO:0005524">
    <property type="term" value="F:ATP binding"/>
    <property type="evidence" value="ECO:0007669"/>
    <property type="project" value="UniProtKB-UniRule"/>
</dbReference>
<keyword evidence="6 8" id="KW-0648">Protein biosynthesis</keyword>
<dbReference type="Gene3D" id="3.30.2320.20">
    <property type="entry name" value="Class I aminoacyl-tRNA synthetases (RS)"/>
    <property type="match status" value="1"/>
</dbReference>
<dbReference type="EC" id="6.1.1.4" evidence="8"/>
<keyword evidence="3 8" id="KW-0436">Ligase</keyword>
<dbReference type="GO" id="GO:0006429">
    <property type="term" value="P:leucyl-tRNA aminoacylation"/>
    <property type="evidence" value="ECO:0007669"/>
    <property type="project" value="UniProtKB-UniRule"/>
</dbReference>
<dbReference type="NCBIfam" id="TIGR00395">
    <property type="entry name" value="leuS_arch"/>
    <property type="match status" value="1"/>
</dbReference>
<keyword evidence="5 8" id="KW-0067">ATP-binding</keyword>
<evidence type="ECO:0000259" key="10">
    <source>
        <dbReference type="Pfam" id="PF00133"/>
    </source>
</evidence>
<dbReference type="HAMAP" id="MF_00049_A">
    <property type="entry name" value="Leu_tRNA_synth_A"/>
    <property type="match status" value="1"/>
</dbReference>
<dbReference type="Gene3D" id="3.90.740.10">
    <property type="entry name" value="Valyl/Leucyl/Isoleucyl-tRNA synthetase, editing domain"/>
    <property type="match status" value="1"/>
</dbReference>
<evidence type="ECO:0000256" key="1">
    <source>
        <dbReference type="ARBA" id="ARBA00005594"/>
    </source>
</evidence>
<dbReference type="AlphaFoldDB" id="A0ABD4Z8T4"/>
<evidence type="ECO:0000256" key="6">
    <source>
        <dbReference type="ARBA" id="ARBA00022917"/>
    </source>
</evidence>
<reference evidence="12 13" key="1">
    <citation type="submission" date="2023-05" db="EMBL/GenBank/DDBJ databases">
        <title>A new hyperthermophilic archaea 'Ignisphaera cupida' sp. nov. and description of the family 'Ignisphaeraceae' fam. nov.</title>
        <authorList>
            <person name="Podosokorskaya O.A."/>
            <person name="Elcheninov A.G."/>
            <person name="Klukina A."/>
            <person name="Merkel A.Y."/>
        </authorList>
    </citation>
    <scope>NUCLEOTIDE SEQUENCE [LARGE SCALE GENOMIC DNA]</scope>
    <source>
        <strain evidence="12 13">4213-co</strain>
    </source>
</reference>
<dbReference type="GO" id="GO:0005737">
    <property type="term" value="C:cytoplasm"/>
    <property type="evidence" value="ECO:0007669"/>
    <property type="project" value="UniProtKB-SubCell"/>
</dbReference>
<organism evidence="12 13">
    <name type="scientific">Ignisphaera cupida</name>
    <dbReference type="NCBI Taxonomy" id="3050454"/>
    <lineage>
        <taxon>Archaea</taxon>
        <taxon>Thermoproteota</taxon>
        <taxon>Thermoprotei</taxon>
        <taxon>Desulfurococcales</taxon>
        <taxon>Desulfurococcaceae</taxon>
        <taxon>Ignisphaera</taxon>
    </lineage>
</organism>
<evidence type="ECO:0000256" key="9">
    <source>
        <dbReference type="RuleBase" id="RU363035"/>
    </source>
</evidence>
<feature type="domain" description="Methionyl/Valyl/Leucyl/Isoleucyl-tRNA synthetase anticodon-binding" evidence="11">
    <location>
        <begin position="724"/>
        <end position="840"/>
    </location>
</feature>
<sequence length="974" mass="112686">MTSNINEYFIQLTYKWSKILFEENAYQADPDDSRPKFFITAAYMYPNGPIHIGHGRTYLIADIVARFKRVQGYNVLFPMGFHYTGTPIITMAEAIENGDKDLIYLLKNVYGVSDDDIKKMVDPLYLARYFHEVSKEVMKLYGLSIDWRREFTTIDDDYKSFIQWQFIELYERGYIERGTHPVGWCPRHEMPVGMHDTKGDVEPEIGEFVAILFRDDSGAAYPTATLRPETVFGVTNLWVNPDKHYLRIKLSNGDIWVVGEEATSRLKYQLDFEVLDKVLGRNLVGVFVKNPVTGEIVPILPASFVDTSFATGVVMSVPAHAPYDAIALEDIKNSESVNVRKLVFNITPKIIIEINGEKIATAYQALKQFKILSQTDKDKLDEATKFVYSLEYQKGFMVKKLNVLTQFKEYVEREVEGKSVKNAREAVKNLLINNGLGVIIYELLNKPVYCRCGTEIVVKVLKDQWFIDYGNESWKNIAKEALKNIKVVPQEARAQFEATIDWLRKRACARTRGLGTPLPWDKKWIIESLSDSTIYMAFYTVVHKIRELVQSIRELPKEFWDYIFLGKDDAENIARLVNARVSDVESIRKEFLYWYPLDVRVSGKDLIPNHLTFFIFNHVALFPKELWPKSIIANGWVLIKQQKMSKSARNIIPLKNLIDEYGADIIRLLLALNAEVYQDENIDLEMLNKLGKAEYPQLLLEIQDIILQIYNNRNEYRESEDIFDQWFLNMFSYIVNEIEKLMEDFRLREAGIKIFYEIKELIKNYLKIVDKPSKRILDVIKVWTALISVYTPYIAEEIWSKTFAEGRITTKSFKLPKTYDKNLLMAFKYADIVVESINNIVRALKKPSISIAIIYVSPKNIQRIMKSVIKALSNGLKVSEVIDYVSKELGLDKREFGRLIKTLYDVSVNVPEDLRELYMECDIEESEALKLAKEYIERKLGISLKIFSADDVEAPDYGGKKKVALPLRPGIYVE</sequence>
<comment type="subcellular location">
    <subcellularLocation>
        <location evidence="8">Cytoplasm</location>
    </subcellularLocation>
</comment>
<feature type="short sequence motif" description="'KMSKS' region" evidence="8">
    <location>
        <begin position="643"/>
        <end position="647"/>
    </location>
</feature>
<evidence type="ECO:0000313" key="12">
    <source>
        <dbReference type="EMBL" id="MDK6029310.1"/>
    </source>
</evidence>
<evidence type="ECO:0000256" key="5">
    <source>
        <dbReference type="ARBA" id="ARBA00022840"/>
    </source>
</evidence>
<dbReference type="InterPro" id="IPR009080">
    <property type="entry name" value="tRNAsynth_Ia_anticodon-bd"/>
</dbReference>
<feature type="domain" description="Aminoacyl-tRNA synthetase class Ia" evidence="10">
    <location>
        <begin position="20"/>
        <end position="683"/>
    </location>
</feature>
<dbReference type="SUPFAM" id="SSF47323">
    <property type="entry name" value="Anticodon-binding domain of a subclass of class I aminoacyl-tRNA synthetases"/>
    <property type="match status" value="1"/>
</dbReference>